<keyword evidence="3" id="KW-1185">Reference proteome</keyword>
<dbReference type="PANTHER" id="PTHR48079:SF6">
    <property type="entry name" value="NAD(P)-BINDING DOMAIN-CONTAINING PROTEIN-RELATED"/>
    <property type="match status" value="1"/>
</dbReference>
<comment type="caution">
    <text evidence="2">The sequence shown here is derived from an EMBL/GenBank/DDBJ whole genome shotgun (WGS) entry which is preliminary data.</text>
</comment>
<reference evidence="2 3" key="1">
    <citation type="submission" date="2018-06" db="EMBL/GenBank/DDBJ databases">
        <title>Three novel Pseudomonas species isolated from symptomatic oak.</title>
        <authorList>
            <person name="Bueno-Gonzalez V."/>
            <person name="Brady C."/>
        </authorList>
    </citation>
    <scope>NUCLEOTIDE SEQUENCE [LARGE SCALE GENOMIC DNA]</scope>
    <source>
        <strain evidence="2 3">P17C</strain>
    </source>
</reference>
<proteinExistence type="predicted"/>
<dbReference type="RefSeq" id="WP_131183748.1">
    <property type="nucleotide sequence ID" value="NZ_QJUO01000006.1"/>
</dbReference>
<dbReference type="EMBL" id="QJUP01000004">
    <property type="protein sequence ID" value="TBU98560.1"/>
    <property type="molecule type" value="Genomic_DNA"/>
</dbReference>
<dbReference type="InterPro" id="IPR001509">
    <property type="entry name" value="Epimerase_deHydtase"/>
</dbReference>
<evidence type="ECO:0000259" key="1">
    <source>
        <dbReference type="Pfam" id="PF01370"/>
    </source>
</evidence>
<gene>
    <name evidence="2" type="ORF">DNJ96_04795</name>
</gene>
<dbReference type="InterPro" id="IPR051783">
    <property type="entry name" value="NAD(P)-dependent_oxidoreduct"/>
</dbReference>
<evidence type="ECO:0000313" key="2">
    <source>
        <dbReference type="EMBL" id="TBU98560.1"/>
    </source>
</evidence>
<name>A0A4Q9REG6_9GAMM</name>
<dbReference type="PANTHER" id="PTHR48079">
    <property type="entry name" value="PROTEIN YEEZ"/>
    <property type="match status" value="1"/>
</dbReference>
<dbReference type="GO" id="GO:0004029">
    <property type="term" value="F:aldehyde dehydrogenase (NAD+) activity"/>
    <property type="evidence" value="ECO:0007669"/>
    <property type="project" value="TreeGrafter"/>
</dbReference>
<dbReference type="Pfam" id="PF01370">
    <property type="entry name" value="Epimerase"/>
    <property type="match status" value="1"/>
</dbReference>
<organism evidence="2 3">
    <name type="scientific">Stutzerimonas kirkiae</name>
    <dbReference type="NCBI Taxonomy" id="2211392"/>
    <lineage>
        <taxon>Bacteria</taxon>
        <taxon>Pseudomonadati</taxon>
        <taxon>Pseudomonadota</taxon>
        <taxon>Gammaproteobacteria</taxon>
        <taxon>Pseudomonadales</taxon>
        <taxon>Pseudomonadaceae</taxon>
        <taxon>Stutzerimonas</taxon>
    </lineage>
</organism>
<feature type="domain" description="NAD-dependent epimerase/dehydratase" evidence="1">
    <location>
        <begin position="12"/>
        <end position="165"/>
    </location>
</feature>
<accession>A0A4Q9REG6</accession>
<dbReference type="InterPro" id="IPR036291">
    <property type="entry name" value="NAD(P)-bd_dom_sf"/>
</dbReference>
<dbReference type="AlphaFoldDB" id="A0A4Q9REG6"/>
<dbReference type="SUPFAM" id="SSF51735">
    <property type="entry name" value="NAD(P)-binding Rossmann-fold domains"/>
    <property type="match status" value="1"/>
</dbReference>
<dbReference type="GO" id="GO:0005737">
    <property type="term" value="C:cytoplasm"/>
    <property type="evidence" value="ECO:0007669"/>
    <property type="project" value="TreeGrafter"/>
</dbReference>
<dbReference type="Proteomes" id="UP000292639">
    <property type="component" value="Unassembled WGS sequence"/>
</dbReference>
<protein>
    <submittedName>
        <fullName evidence="2">NAD(P)-dependent oxidoreductase</fullName>
    </submittedName>
</protein>
<evidence type="ECO:0000313" key="3">
    <source>
        <dbReference type="Proteomes" id="UP000292639"/>
    </source>
</evidence>
<dbReference type="Gene3D" id="3.40.50.720">
    <property type="entry name" value="NAD(P)-binding Rossmann-like Domain"/>
    <property type="match status" value="1"/>
</dbReference>
<sequence length="282" mass="31000">MTAPVLMIAGCGDLGLRLAAQPLLADWRIHGLRRDTTALPASILPVPGDFTQPACPDGWPAGPIDYLLYSASPQRRDEDGYRLAYVEGLRNVLAWLALYGQHPRRLLFVSSVGVYGQHDGEWVDERSPTEPDGYTGQVMLEAERLALASGLPATLVRLAGLYHPSRPWLQGQVRAGMQAQQEPPQYSNRIHRDDAATLLATLLLAEQGGTALEDCYLGVDDAPAPLHEVVDWLRQRLGIDAPDGPAIQRRAGSKRCSNARARALGWTPRYPSYREGYADEQE</sequence>